<feature type="compositionally biased region" description="Polar residues" evidence="2">
    <location>
        <begin position="579"/>
        <end position="590"/>
    </location>
</feature>
<keyword evidence="3" id="KW-0472">Membrane</keyword>
<dbReference type="EMBL" id="JACHEM010000004">
    <property type="protein sequence ID" value="MBB6435344.1"/>
    <property type="molecule type" value="Genomic_DNA"/>
</dbReference>
<comment type="similarity">
    <text evidence="1">Belongs to the LytR/CpsA/Psr (LCP) family.</text>
</comment>
<organism evidence="6 7">
    <name type="scientific">Streptomyces candidus</name>
    <dbReference type="NCBI Taxonomy" id="67283"/>
    <lineage>
        <taxon>Bacteria</taxon>
        <taxon>Bacillati</taxon>
        <taxon>Actinomycetota</taxon>
        <taxon>Actinomycetes</taxon>
        <taxon>Kitasatosporales</taxon>
        <taxon>Streptomycetaceae</taxon>
        <taxon>Streptomyces</taxon>
    </lineage>
</organism>
<keyword evidence="3" id="KW-0812">Transmembrane</keyword>
<dbReference type="InterPro" id="IPR027381">
    <property type="entry name" value="LytR/CpsA/Psr_C"/>
</dbReference>
<evidence type="ECO:0000259" key="4">
    <source>
        <dbReference type="Pfam" id="PF03816"/>
    </source>
</evidence>
<evidence type="ECO:0000313" key="7">
    <source>
        <dbReference type="Proteomes" id="UP000540423"/>
    </source>
</evidence>
<dbReference type="PANTHER" id="PTHR33392:SF6">
    <property type="entry name" value="POLYISOPRENYL-TEICHOIC ACID--PEPTIDOGLYCAN TEICHOIC ACID TRANSFERASE TAGU"/>
    <property type="match status" value="1"/>
</dbReference>
<dbReference type="Pfam" id="PF03816">
    <property type="entry name" value="LytR_cpsA_psr"/>
    <property type="match status" value="1"/>
</dbReference>
<dbReference type="NCBIfam" id="TIGR00350">
    <property type="entry name" value="lytR_cpsA_psr"/>
    <property type="match status" value="1"/>
</dbReference>
<dbReference type="RefSeq" id="WP_185028856.1">
    <property type="nucleotide sequence ID" value="NZ_BNBN01000007.1"/>
</dbReference>
<keyword evidence="7" id="KW-1185">Reference proteome</keyword>
<feature type="region of interest" description="Disordered" evidence="2">
    <location>
        <begin position="1"/>
        <end position="111"/>
    </location>
</feature>
<dbReference type="Gene3D" id="3.30.70.2390">
    <property type="match status" value="1"/>
</dbReference>
<dbReference type="AlphaFoldDB" id="A0A7X0LPC8"/>
<dbReference type="PANTHER" id="PTHR33392">
    <property type="entry name" value="POLYISOPRENYL-TEICHOIC ACID--PEPTIDOGLYCAN TEICHOIC ACID TRANSFERASE TAGU"/>
    <property type="match status" value="1"/>
</dbReference>
<dbReference type="Gene3D" id="3.40.630.190">
    <property type="entry name" value="LCP protein"/>
    <property type="match status" value="1"/>
</dbReference>
<dbReference type="InterPro" id="IPR050922">
    <property type="entry name" value="LytR/CpsA/Psr_CW_biosynth"/>
</dbReference>
<dbReference type="Proteomes" id="UP000540423">
    <property type="component" value="Unassembled WGS sequence"/>
</dbReference>
<reference evidence="6 7" key="1">
    <citation type="submission" date="2020-08" db="EMBL/GenBank/DDBJ databases">
        <title>Genomic Encyclopedia of Type Strains, Phase IV (KMG-IV): sequencing the most valuable type-strain genomes for metagenomic binning, comparative biology and taxonomic classification.</title>
        <authorList>
            <person name="Goeker M."/>
        </authorList>
    </citation>
    <scope>NUCLEOTIDE SEQUENCE [LARGE SCALE GENOMIC DNA]</scope>
    <source>
        <strain evidence="6 7">DSM 40141</strain>
    </source>
</reference>
<name>A0A7X0LPC8_9ACTN</name>
<accession>A0A7X0LPC8</accession>
<keyword evidence="3" id="KW-1133">Transmembrane helix</keyword>
<evidence type="ECO:0000256" key="1">
    <source>
        <dbReference type="ARBA" id="ARBA00006068"/>
    </source>
</evidence>
<feature type="domain" description="LytR/CpsA/Psr regulator C-terminal" evidence="5">
    <location>
        <begin position="469"/>
        <end position="561"/>
    </location>
</feature>
<feature type="transmembrane region" description="Helical" evidence="3">
    <location>
        <begin position="112"/>
        <end position="135"/>
    </location>
</feature>
<feature type="domain" description="Cell envelope-related transcriptional attenuator" evidence="4">
    <location>
        <begin position="186"/>
        <end position="349"/>
    </location>
</feature>
<comment type="caution">
    <text evidence="6">The sequence shown here is derived from an EMBL/GenBank/DDBJ whole genome shotgun (WGS) entry which is preliminary data.</text>
</comment>
<feature type="region of interest" description="Disordered" evidence="2">
    <location>
        <begin position="541"/>
        <end position="590"/>
    </location>
</feature>
<dbReference type="Pfam" id="PF13399">
    <property type="entry name" value="LytR_C"/>
    <property type="match status" value="1"/>
</dbReference>
<evidence type="ECO:0000259" key="5">
    <source>
        <dbReference type="Pfam" id="PF13399"/>
    </source>
</evidence>
<protein>
    <submittedName>
        <fullName evidence="6">LCP family protein required for cell wall assembly</fullName>
    </submittedName>
</protein>
<gene>
    <name evidence="6" type="ORF">HNQ79_001801</name>
</gene>
<evidence type="ECO:0000313" key="6">
    <source>
        <dbReference type="EMBL" id="MBB6435344.1"/>
    </source>
</evidence>
<evidence type="ECO:0000256" key="3">
    <source>
        <dbReference type="SAM" id="Phobius"/>
    </source>
</evidence>
<proteinExistence type="inferred from homology"/>
<feature type="compositionally biased region" description="Basic residues" evidence="2">
    <location>
        <begin position="98"/>
        <end position="111"/>
    </location>
</feature>
<evidence type="ECO:0000256" key="2">
    <source>
        <dbReference type="SAM" id="MobiDB-lite"/>
    </source>
</evidence>
<dbReference type="InterPro" id="IPR004474">
    <property type="entry name" value="LytR_CpsA_psr"/>
</dbReference>
<feature type="compositionally biased region" description="Basic and acidic residues" evidence="2">
    <location>
        <begin position="25"/>
        <end position="36"/>
    </location>
</feature>
<sequence length="590" mass="62210">MDAHSRGGADEIDPADQWVLNPHTGHYELRLDRSAESVRSAGQPQGSPRGRSRAPRGPGDGTPPRREVPAQRSRRGQTAGGPGAKGPRSATDGTAQAGRRKRKQPKKSGKKALKITGGIVGFVLVTGSVGAWALYEHLDGNLNSVEVSGGSGGFKKDQAINILVIGTDKRTGDGNEGYGDKDSPGHADTTLLFHVSKDRTNATVLSIPRDLKTKIPDCPTKQTDGSETVVPGSAFERFNTSLGQSGRDPGCTMRTVREMTGLTVDHFMMVDFNAVKSLTSAIGGVEVCVAKDVDDKKSHLKLTKGKHTIEGEQALAFVRTRGAFGDKSDLSRIQTQQQFLGAMIRKMKSSETLTDVSKLYKLADAATKALTVDSGIDGIGKLKSLAGEIAQVDPENVTFATLPVLDNPAEPPNKRSTVVLNEAKALPLFEMLRADTSLTEVKKKEKADKAEAKEKQNALLHGEKAAAEDVRVNIYNGSGKGGAAQETLSWLQLQKGAKLATNGGNSPNPDIATTVLEYGENQADQARALAAMMGLPASALKPSGQNAGDREPMTLTLGKDFGGAGKPLGGPTKAPEGVQQANAAKSVCAQ</sequence>